<comment type="function">
    <text evidence="5">Binds to DNA sequences containing the consensus pentanucleotide 5'-CGGA[AT]-3'.</text>
</comment>
<keyword evidence="4 8" id="KW-0539">Nucleus</keyword>
<gene>
    <name evidence="11" type="ORF">A6R68_12634</name>
</gene>
<feature type="domain" description="ETS" evidence="10">
    <location>
        <begin position="266"/>
        <end position="346"/>
    </location>
</feature>
<feature type="compositionally biased region" description="Basic and acidic residues" evidence="9">
    <location>
        <begin position="7"/>
        <end position="18"/>
    </location>
</feature>
<dbReference type="EMBL" id="LZPO01055077">
    <property type="protein sequence ID" value="OBS72763.1"/>
    <property type="molecule type" value="Genomic_DNA"/>
</dbReference>
<dbReference type="PROSITE" id="PS00346">
    <property type="entry name" value="ETS_DOMAIN_2"/>
    <property type="match status" value="1"/>
</dbReference>
<evidence type="ECO:0000256" key="1">
    <source>
        <dbReference type="ARBA" id="ARBA00004123"/>
    </source>
</evidence>
<evidence type="ECO:0000256" key="8">
    <source>
        <dbReference type="RuleBase" id="RU004019"/>
    </source>
</evidence>
<evidence type="ECO:0000313" key="11">
    <source>
        <dbReference type="EMBL" id="OBS72763.1"/>
    </source>
</evidence>
<reference evidence="11 12" key="1">
    <citation type="submission" date="2016-06" db="EMBL/GenBank/DDBJ databases">
        <title>The Draft Genome Sequence and Annotation of the Desert Woodrat Neotoma lepida.</title>
        <authorList>
            <person name="Campbell M."/>
            <person name="Oakeson K.F."/>
            <person name="Yandell M."/>
            <person name="Halpert J.R."/>
            <person name="Dearing D."/>
        </authorList>
    </citation>
    <scope>NUCLEOTIDE SEQUENCE [LARGE SCALE GENOMIC DNA]</scope>
    <source>
        <strain evidence="11">417</strain>
        <tissue evidence="11">Liver</tissue>
    </source>
</reference>
<feature type="compositionally biased region" description="Low complexity" evidence="9">
    <location>
        <begin position="161"/>
        <end position="174"/>
    </location>
</feature>
<name>A0A1A6H2E8_NEOLE</name>
<dbReference type="InterPro" id="IPR036390">
    <property type="entry name" value="WH_DNA-bd_sf"/>
</dbReference>
<dbReference type="Gene3D" id="1.10.10.10">
    <property type="entry name" value="Winged helix-like DNA-binding domain superfamily/Winged helix DNA-binding domain"/>
    <property type="match status" value="1"/>
</dbReference>
<dbReference type="Pfam" id="PF00178">
    <property type="entry name" value="Ets"/>
    <property type="match status" value="1"/>
</dbReference>
<dbReference type="GO" id="GO:1990837">
    <property type="term" value="F:sequence-specific double-stranded DNA binding"/>
    <property type="evidence" value="ECO:0007669"/>
    <property type="project" value="UniProtKB-ARBA"/>
</dbReference>
<dbReference type="PROSITE" id="PS00345">
    <property type="entry name" value="ETS_DOMAIN_1"/>
    <property type="match status" value="1"/>
</dbReference>
<sequence length="367" mass="40714">MGLRPPWLREKGPAREQSEQASMDLWNWDEASLQEVPPGDKLTGLGRLLWLGTKQGAEFGFYFPDVALQGDTPITPMTEENCWKGFPELDWSPALPQEEVPCEAEPVAHPLPWSRDWTDLGCNTSHRWSCASQTPGSAPPGTSPSPFAGFEGATGQHPATSAGGPPSWSHPPAAWSTASWDFSVGTSGATYWDNGLGEDARTDCQTSWGGSAGLDCTTSWNTGLQDCSIPCEAYQSRAFTTPSKASQQSDRATLTRYPKINHRGPIQLWQFLLELLHDGARSSCIRWTGNSREFQLCDPKEVARLWGERKRKPGMNYEKLSRGLRYYYRRDIVLKSGGRKYTYRFGGRVPVLPCRDSMGYLPGAESQ</sequence>
<feature type="region of interest" description="Disordered" evidence="9">
    <location>
        <begin position="1"/>
        <end position="20"/>
    </location>
</feature>
<evidence type="ECO:0000256" key="5">
    <source>
        <dbReference type="ARBA" id="ARBA00053038"/>
    </source>
</evidence>
<dbReference type="InterPro" id="IPR046328">
    <property type="entry name" value="ETS_fam"/>
</dbReference>
<evidence type="ECO:0000256" key="9">
    <source>
        <dbReference type="SAM" id="MobiDB-lite"/>
    </source>
</evidence>
<evidence type="ECO:0000256" key="4">
    <source>
        <dbReference type="ARBA" id="ARBA00023242"/>
    </source>
</evidence>
<dbReference type="OrthoDB" id="10067219at2759"/>
<dbReference type="PANTHER" id="PTHR11849">
    <property type="entry name" value="ETS"/>
    <property type="match status" value="1"/>
</dbReference>
<evidence type="ECO:0000259" key="10">
    <source>
        <dbReference type="PROSITE" id="PS50061"/>
    </source>
</evidence>
<evidence type="ECO:0000256" key="3">
    <source>
        <dbReference type="ARBA" id="ARBA00023125"/>
    </source>
</evidence>
<comment type="caution">
    <text evidence="11">The sequence shown here is derived from an EMBL/GenBank/DDBJ whole genome shotgun (WGS) entry which is preliminary data.</text>
</comment>
<dbReference type="SUPFAM" id="SSF46785">
    <property type="entry name" value="Winged helix' DNA-binding domain"/>
    <property type="match status" value="1"/>
</dbReference>
<evidence type="ECO:0000256" key="6">
    <source>
        <dbReference type="ARBA" id="ARBA00071844"/>
    </source>
</evidence>
<comment type="similarity">
    <text evidence="2 8">Belongs to the ETS family.</text>
</comment>
<proteinExistence type="inferred from homology"/>
<keyword evidence="3 8" id="KW-0238">DNA-binding</keyword>
<dbReference type="InterPro" id="IPR036388">
    <property type="entry name" value="WH-like_DNA-bd_sf"/>
</dbReference>
<dbReference type="SMART" id="SM00413">
    <property type="entry name" value="ETS"/>
    <property type="match status" value="1"/>
</dbReference>
<dbReference type="GO" id="GO:0005634">
    <property type="term" value="C:nucleus"/>
    <property type="evidence" value="ECO:0007669"/>
    <property type="project" value="UniProtKB-SubCell"/>
</dbReference>
<evidence type="ECO:0000313" key="12">
    <source>
        <dbReference type="Proteomes" id="UP000092124"/>
    </source>
</evidence>
<dbReference type="PRINTS" id="PR00454">
    <property type="entry name" value="ETSDOMAIN"/>
</dbReference>
<dbReference type="STRING" id="56216.A0A1A6H2E8"/>
<keyword evidence="12" id="KW-1185">Reference proteome</keyword>
<organism evidence="11 12">
    <name type="scientific">Neotoma lepida</name>
    <name type="common">Desert woodrat</name>
    <dbReference type="NCBI Taxonomy" id="56216"/>
    <lineage>
        <taxon>Eukaryota</taxon>
        <taxon>Metazoa</taxon>
        <taxon>Chordata</taxon>
        <taxon>Craniata</taxon>
        <taxon>Vertebrata</taxon>
        <taxon>Euteleostomi</taxon>
        <taxon>Mammalia</taxon>
        <taxon>Eutheria</taxon>
        <taxon>Euarchontoglires</taxon>
        <taxon>Glires</taxon>
        <taxon>Rodentia</taxon>
        <taxon>Myomorpha</taxon>
        <taxon>Muroidea</taxon>
        <taxon>Cricetidae</taxon>
        <taxon>Neotominae</taxon>
        <taxon>Neotoma</taxon>
    </lineage>
</organism>
<dbReference type="PANTHER" id="PTHR11849:SF209">
    <property type="entry name" value="ETS TRANSLOCATION VARIANT 2"/>
    <property type="match status" value="1"/>
</dbReference>
<accession>A0A1A6H2E8</accession>
<dbReference type="GO" id="GO:0030154">
    <property type="term" value="P:cell differentiation"/>
    <property type="evidence" value="ECO:0007669"/>
    <property type="project" value="TreeGrafter"/>
</dbReference>
<dbReference type="Proteomes" id="UP000092124">
    <property type="component" value="Unassembled WGS sequence"/>
</dbReference>
<protein>
    <recommendedName>
        <fullName evidence="6">ETS translocation variant 2</fullName>
    </recommendedName>
    <alternativeName>
        <fullName evidence="7">Ets-related protein 71</fullName>
    </alternativeName>
</protein>
<dbReference type="GO" id="GO:0000981">
    <property type="term" value="F:DNA-binding transcription factor activity, RNA polymerase II-specific"/>
    <property type="evidence" value="ECO:0007669"/>
    <property type="project" value="TreeGrafter"/>
</dbReference>
<dbReference type="InterPro" id="IPR000418">
    <property type="entry name" value="Ets_dom"/>
</dbReference>
<evidence type="ECO:0000256" key="2">
    <source>
        <dbReference type="ARBA" id="ARBA00005562"/>
    </source>
</evidence>
<dbReference type="FunFam" id="1.10.10.10:FF:000340">
    <property type="entry name" value="ETS translocation variant 2"/>
    <property type="match status" value="1"/>
</dbReference>
<dbReference type="AlphaFoldDB" id="A0A1A6H2E8"/>
<dbReference type="PROSITE" id="PS50061">
    <property type="entry name" value="ETS_DOMAIN_3"/>
    <property type="match status" value="1"/>
</dbReference>
<evidence type="ECO:0000256" key="7">
    <source>
        <dbReference type="ARBA" id="ARBA00082451"/>
    </source>
</evidence>
<feature type="region of interest" description="Disordered" evidence="9">
    <location>
        <begin position="129"/>
        <end position="174"/>
    </location>
</feature>
<comment type="subcellular location">
    <subcellularLocation>
        <location evidence="1 8">Nucleus</location>
    </subcellularLocation>
</comment>